<protein>
    <submittedName>
        <fullName evidence="2">Uncharacterized protein</fullName>
    </submittedName>
</protein>
<organism evidence="2">
    <name type="scientific">Siphoviridae sp. ctqSm5</name>
    <dbReference type="NCBI Taxonomy" id="2827949"/>
    <lineage>
        <taxon>Viruses</taxon>
        <taxon>Duplodnaviria</taxon>
        <taxon>Heunggongvirae</taxon>
        <taxon>Uroviricota</taxon>
        <taxon>Caudoviricetes</taxon>
    </lineage>
</organism>
<proteinExistence type="predicted"/>
<reference evidence="2" key="1">
    <citation type="journal article" date="2021" name="Proc. Natl. Acad. Sci. U.S.A.">
        <title>A Catalog of Tens of Thousands of Viruses from Human Metagenomes Reveals Hidden Associations with Chronic Diseases.</title>
        <authorList>
            <person name="Tisza M.J."/>
            <person name="Buck C.B."/>
        </authorList>
    </citation>
    <scope>NUCLEOTIDE SEQUENCE</scope>
    <source>
        <strain evidence="2">CtqSm5</strain>
    </source>
</reference>
<keyword evidence="1" id="KW-0175">Coiled coil</keyword>
<dbReference type="EMBL" id="BK032642">
    <property type="protein sequence ID" value="DAF52808.1"/>
    <property type="molecule type" value="Genomic_DNA"/>
</dbReference>
<feature type="coiled-coil region" evidence="1">
    <location>
        <begin position="64"/>
        <end position="103"/>
    </location>
</feature>
<name>A0A8S5SPF5_9CAUD</name>
<accession>A0A8S5SPF5</accession>
<evidence type="ECO:0000313" key="2">
    <source>
        <dbReference type="EMBL" id="DAF52808.1"/>
    </source>
</evidence>
<evidence type="ECO:0000256" key="1">
    <source>
        <dbReference type="SAM" id="Coils"/>
    </source>
</evidence>
<sequence length="239" mass="28007">MANVLSLCGLGLVLCSVNTDQTIEQRHYSELEAIEMQMIIEDILAPTYSRELPSLETLEYVQGYYQYKEEQERLEQERIAEEQRRLEEELRCLEEEQKRQEQEHQYQQWLNSFDRQGYRQTVYAIAEGETKLGSGLYYGHPSVRNINNVMHYNDAEYGWLPIYAININEVAASGQNSRGIWNIYGSIIEMRQGDKTWYAFLGDACGECSRSNKIDLWTYSVDLSLDTTGIDWRIVRYGY</sequence>